<dbReference type="PANTHER" id="PTHR12532:SF0">
    <property type="entry name" value="TRANSLATIONAL ACTIVATOR OF CYTOCHROME C OXIDASE 1"/>
    <property type="match status" value="1"/>
</dbReference>
<name>A0AA35X3E0_GEOBA</name>
<dbReference type="InterPro" id="IPR026564">
    <property type="entry name" value="Transcrip_reg_TACO1-like_dom3"/>
</dbReference>
<dbReference type="InterPro" id="IPR029072">
    <property type="entry name" value="YebC-like"/>
</dbReference>
<evidence type="ECO:0000313" key="4">
    <source>
        <dbReference type="EMBL" id="CAI8042654.1"/>
    </source>
</evidence>
<dbReference type="Gene3D" id="1.10.10.200">
    <property type="match status" value="1"/>
</dbReference>
<comment type="caution">
    <text evidence="4">The sequence shown here is derived from an EMBL/GenBank/DDBJ whole genome shotgun (WGS) entry which is preliminary data.</text>
</comment>
<dbReference type="GO" id="GO:0005739">
    <property type="term" value="C:mitochondrion"/>
    <property type="evidence" value="ECO:0007669"/>
    <property type="project" value="TreeGrafter"/>
</dbReference>
<dbReference type="Proteomes" id="UP001174909">
    <property type="component" value="Unassembled WGS sequence"/>
</dbReference>
<evidence type="ECO:0000259" key="2">
    <source>
        <dbReference type="Pfam" id="PF01709"/>
    </source>
</evidence>
<dbReference type="SUPFAM" id="SSF75625">
    <property type="entry name" value="YebC-like"/>
    <property type="match status" value="1"/>
</dbReference>
<evidence type="ECO:0000256" key="1">
    <source>
        <dbReference type="ARBA" id="ARBA00008724"/>
    </source>
</evidence>
<dbReference type="EMBL" id="CASHTH010003278">
    <property type="protein sequence ID" value="CAI8042654.1"/>
    <property type="molecule type" value="Genomic_DNA"/>
</dbReference>
<dbReference type="InterPro" id="IPR049083">
    <property type="entry name" value="TACO1_YebC_N"/>
</dbReference>
<feature type="domain" description="TACO1/YebC-like N-terminal" evidence="3">
    <location>
        <begin position="2"/>
        <end position="48"/>
    </location>
</feature>
<organism evidence="4 5">
    <name type="scientific">Geodia barretti</name>
    <name type="common">Barrett's horny sponge</name>
    <dbReference type="NCBI Taxonomy" id="519541"/>
    <lineage>
        <taxon>Eukaryota</taxon>
        <taxon>Metazoa</taxon>
        <taxon>Porifera</taxon>
        <taxon>Demospongiae</taxon>
        <taxon>Heteroscleromorpha</taxon>
        <taxon>Tetractinellida</taxon>
        <taxon>Astrophorina</taxon>
        <taxon>Geodiidae</taxon>
        <taxon>Geodia</taxon>
    </lineage>
</organism>
<keyword evidence="5" id="KW-1185">Reference proteome</keyword>
<reference evidence="4" key="1">
    <citation type="submission" date="2023-03" db="EMBL/GenBank/DDBJ databases">
        <authorList>
            <person name="Steffen K."/>
            <person name="Cardenas P."/>
        </authorList>
    </citation>
    <scope>NUCLEOTIDE SEQUENCE</scope>
</reference>
<dbReference type="Pfam" id="PF01709">
    <property type="entry name" value="Transcrip_reg"/>
    <property type="match status" value="1"/>
</dbReference>
<gene>
    <name evidence="4" type="ORF">GBAR_LOCUS23646</name>
</gene>
<accession>A0AA35X3E0</accession>
<sequence length="226" mass="23926">MRGKLLDQIRAAVVSGGTDPTTNVKLAGLLTQARSSGVPKSNIESAMAGSGSGAAAREAVMYEGRGPSVYLVLIEALTDNRNRTRPEIRHIIEKQGGVLGEPGSSAFMFHQKAIVEISTYSFSSSGNTIDPTELAIEVGAEDVQVSSDPETGARDSIQLKCEPSQLNAVCGAVREKGLEIASAGVMYLPRLSVSLSVEQFEKAEKMVDLLSDQSDVVAVYSNHELA</sequence>
<dbReference type="InterPro" id="IPR017856">
    <property type="entry name" value="Integrase-like_N"/>
</dbReference>
<comment type="similarity">
    <text evidence="1">Belongs to the TACO1 family.</text>
</comment>
<protein>
    <submittedName>
        <fullName evidence="4">Probable transcriptional regulatory protein Teth514_1449</fullName>
    </submittedName>
</protein>
<dbReference type="Gene3D" id="3.30.70.980">
    <property type="match status" value="2"/>
</dbReference>
<dbReference type="AlphaFoldDB" id="A0AA35X3E0"/>
<dbReference type="InterPro" id="IPR048300">
    <property type="entry name" value="TACO1_YebC-like_2nd/3rd_dom"/>
</dbReference>
<dbReference type="InterPro" id="IPR002876">
    <property type="entry name" value="Transcrip_reg_TACO1-like"/>
</dbReference>
<evidence type="ECO:0000259" key="3">
    <source>
        <dbReference type="Pfam" id="PF20772"/>
    </source>
</evidence>
<feature type="domain" description="TACO1/YebC-like second and third" evidence="2">
    <location>
        <begin position="58"/>
        <end position="222"/>
    </location>
</feature>
<dbReference type="Pfam" id="PF20772">
    <property type="entry name" value="TACO1_YebC_N"/>
    <property type="match status" value="1"/>
</dbReference>
<dbReference type="PANTHER" id="PTHR12532">
    <property type="entry name" value="TRANSLATIONAL ACTIVATOR OF CYTOCHROME C OXIDASE 1"/>
    <property type="match status" value="1"/>
</dbReference>
<evidence type="ECO:0000313" key="5">
    <source>
        <dbReference type="Proteomes" id="UP001174909"/>
    </source>
</evidence>
<proteinExistence type="inferred from homology"/>